<keyword evidence="3" id="KW-1185">Reference proteome</keyword>
<dbReference type="GO" id="GO:0003677">
    <property type="term" value="F:DNA binding"/>
    <property type="evidence" value="ECO:0007669"/>
    <property type="project" value="InterPro"/>
</dbReference>
<sequence length="150" mass="16441">MKTTRKSVDVAPRQAAVALSVNIDIDPLVEVVRRHVKLTPQATRLIKGDFARLFQHPAISGSTRMATTAKPESATGPVLSTQEAADLVGVSRPYIVARIEAGDIPLHQKVGNQRRVLKSAVLAWRRQEQTRRRKALGQLGADLDSEIFAD</sequence>
<dbReference type="InterPro" id="IPR010093">
    <property type="entry name" value="SinI_DNA-bd"/>
</dbReference>
<dbReference type="Proteomes" id="UP000295110">
    <property type="component" value="Unassembled WGS sequence"/>
</dbReference>
<organism evidence="2 3">
    <name type="scientific">Roseateles saccharophilus</name>
    <name type="common">Pseudomonas saccharophila</name>
    <dbReference type="NCBI Taxonomy" id="304"/>
    <lineage>
        <taxon>Bacteria</taxon>
        <taxon>Pseudomonadati</taxon>
        <taxon>Pseudomonadota</taxon>
        <taxon>Betaproteobacteria</taxon>
        <taxon>Burkholderiales</taxon>
        <taxon>Sphaerotilaceae</taxon>
        <taxon>Roseateles</taxon>
    </lineage>
</organism>
<protein>
    <submittedName>
        <fullName evidence="2">Excisionase family DNA binding protein</fullName>
    </submittedName>
</protein>
<dbReference type="RefSeq" id="WP_132573700.1">
    <property type="nucleotide sequence ID" value="NZ_CBCSGL010000059.1"/>
</dbReference>
<gene>
    <name evidence="2" type="ORF">EV671_10212</name>
</gene>
<dbReference type="Gene3D" id="1.10.10.10">
    <property type="entry name" value="Winged helix-like DNA-binding domain superfamily/Winged helix DNA-binding domain"/>
    <property type="match status" value="1"/>
</dbReference>
<accession>A0A4V2VPZ7</accession>
<evidence type="ECO:0000259" key="1">
    <source>
        <dbReference type="Pfam" id="PF12728"/>
    </source>
</evidence>
<reference evidence="2 3" key="1">
    <citation type="submission" date="2019-03" db="EMBL/GenBank/DDBJ databases">
        <title>Genomic Encyclopedia of Type Strains, Phase IV (KMG-IV): sequencing the most valuable type-strain genomes for metagenomic binning, comparative biology and taxonomic classification.</title>
        <authorList>
            <person name="Goeker M."/>
        </authorList>
    </citation>
    <scope>NUCLEOTIDE SEQUENCE [LARGE SCALE GENOMIC DNA]</scope>
    <source>
        <strain evidence="2 3">DSM 654</strain>
    </source>
</reference>
<dbReference type="InterPro" id="IPR041657">
    <property type="entry name" value="HTH_17"/>
</dbReference>
<evidence type="ECO:0000313" key="2">
    <source>
        <dbReference type="EMBL" id="TCU92629.1"/>
    </source>
</evidence>
<comment type="caution">
    <text evidence="2">The sequence shown here is derived from an EMBL/GenBank/DDBJ whole genome shotgun (WGS) entry which is preliminary data.</text>
</comment>
<dbReference type="Pfam" id="PF12728">
    <property type="entry name" value="HTH_17"/>
    <property type="match status" value="1"/>
</dbReference>
<evidence type="ECO:0000313" key="3">
    <source>
        <dbReference type="Proteomes" id="UP000295110"/>
    </source>
</evidence>
<name>A0A4V2VPZ7_ROSSA</name>
<dbReference type="SUPFAM" id="SSF46955">
    <property type="entry name" value="Putative DNA-binding domain"/>
    <property type="match status" value="1"/>
</dbReference>
<feature type="domain" description="Helix-turn-helix" evidence="1">
    <location>
        <begin position="78"/>
        <end position="127"/>
    </location>
</feature>
<dbReference type="AlphaFoldDB" id="A0A4V2VPZ7"/>
<dbReference type="InterPro" id="IPR036388">
    <property type="entry name" value="WH-like_DNA-bd_sf"/>
</dbReference>
<dbReference type="NCBIfam" id="TIGR01764">
    <property type="entry name" value="excise"/>
    <property type="match status" value="1"/>
</dbReference>
<dbReference type="OrthoDB" id="8687256at2"/>
<proteinExistence type="predicted"/>
<dbReference type="InterPro" id="IPR009061">
    <property type="entry name" value="DNA-bd_dom_put_sf"/>
</dbReference>
<dbReference type="EMBL" id="SMBU01000021">
    <property type="protein sequence ID" value="TCU92629.1"/>
    <property type="molecule type" value="Genomic_DNA"/>
</dbReference>